<keyword evidence="3" id="KW-1185">Reference proteome</keyword>
<comment type="caution">
    <text evidence="2">The sequence shown here is derived from an EMBL/GenBank/DDBJ whole genome shotgun (WGS) entry which is preliminary data.</text>
</comment>
<dbReference type="Proteomes" id="UP000289738">
    <property type="component" value="Chromosome A02"/>
</dbReference>
<evidence type="ECO:0000313" key="3">
    <source>
        <dbReference type="Proteomes" id="UP000289738"/>
    </source>
</evidence>
<dbReference type="EMBL" id="SDMP01000002">
    <property type="protein sequence ID" value="RYR73240.1"/>
    <property type="molecule type" value="Genomic_DNA"/>
</dbReference>
<gene>
    <name evidence="2" type="ORF">Ahy_A02g007586</name>
</gene>
<feature type="region of interest" description="Disordered" evidence="1">
    <location>
        <begin position="1"/>
        <end position="35"/>
    </location>
</feature>
<name>A0A445ECN5_ARAHY</name>
<evidence type="ECO:0000256" key="1">
    <source>
        <dbReference type="SAM" id="MobiDB-lite"/>
    </source>
</evidence>
<reference evidence="2 3" key="1">
    <citation type="submission" date="2019-01" db="EMBL/GenBank/DDBJ databases">
        <title>Sequencing of cultivated peanut Arachis hypogaea provides insights into genome evolution and oil improvement.</title>
        <authorList>
            <person name="Chen X."/>
        </authorList>
    </citation>
    <scope>NUCLEOTIDE SEQUENCE [LARGE SCALE GENOMIC DNA]</scope>
    <source>
        <strain evidence="3">cv. Fuhuasheng</strain>
        <tissue evidence="2">Leaves</tissue>
    </source>
</reference>
<dbReference type="AlphaFoldDB" id="A0A445ECN5"/>
<evidence type="ECO:0000313" key="2">
    <source>
        <dbReference type="EMBL" id="RYR73240.1"/>
    </source>
</evidence>
<organism evidence="2 3">
    <name type="scientific">Arachis hypogaea</name>
    <name type="common">Peanut</name>
    <dbReference type="NCBI Taxonomy" id="3818"/>
    <lineage>
        <taxon>Eukaryota</taxon>
        <taxon>Viridiplantae</taxon>
        <taxon>Streptophyta</taxon>
        <taxon>Embryophyta</taxon>
        <taxon>Tracheophyta</taxon>
        <taxon>Spermatophyta</taxon>
        <taxon>Magnoliopsida</taxon>
        <taxon>eudicotyledons</taxon>
        <taxon>Gunneridae</taxon>
        <taxon>Pentapetalae</taxon>
        <taxon>rosids</taxon>
        <taxon>fabids</taxon>
        <taxon>Fabales</taxon>
        <taxon>Fabaceae</taxon>
        <taxon>Papilionoideae</taxon>
        <taxon>50 kb inversion clade</taxon>
        <taxon>dalbergioids sensu lato</taxon>
        <taxon>Dalbergieae</taxon>
        <taxon>Pterocarpus clade</taxon>
        <taxon>Arachis</taxon>
    </lineage>
</organism>
<sequence>MEGDRVEVYKGMNSDGKEDFEATYEADKEDENGNVGGEALAENLVVLPVVSQSMDVPPFIRSLVLDAMHAPKFSKYASLGVADPENGEFMIRIEYSSRKSVVTTIRSYTIFRGVDYNVYESEPQTFYVKCKTI</sequence>
<proteinExistence type="predicted"/>
<accession>A0A445ECN5</accession>
<protein>
    <submittedName>
        <fullName evidence="2">Uncharacterized protein</fullName>
    </submittedName>
</protein>
<feature type="compositionally biased region" description="Acidic residues" evidence="1">
    <location>
        <begin position="21"/>
        <end position="32"/>
    </location>
</feature>